<dbReference type="EMBL" id="JAZGLY010000007">
    <property type="protein sequence ID" value="MEE6187917.1"/>
    <property type="molecule type" value="Genomic_DNA"/>
</dbReference>
<feature type="domain" description="Sulfatase N-terminal" evidence="8">
    <location>
        <begin position="25"/>
        <end position="354"/>
    </location>
</feature>
<dbReference type="PANTHER" id="PTHR42693">
    <property type="entry name" value="ARYLSULFATASE FAMILY MEMBER"/>
    <property type="match status" value="1"/>
</dbReference>
<keyword evidence="10" id="KW-1185">Reference proteome</keyword>
<evidence type="ECO:0000256" key="5">
    <source>
        <dbReference type="ARBA" id="ARBA00022801"/>
    </source>
</evidence>
<organism evidence="9 10">
    <name type="scientific">Niabella digestorum</name>
    <dbReference type="NCBI Taxonomy" id="3117701"/>
    <lineage>
        <taxon>Bacteria</taxon>
        <taxon>Pseudomonadati</taxon>
        <taxon>Bacteroidota</taxon>
        <taxon>Chitinophagia</taxon>
        <taxon>Chitinophagales</taxon>
        <taxon>Chitinophagaceae</taxon>
        <taxon>Niabella</taxon>
    </lineage>
</organism>
<evidence type="ECO:0000313" key="9">
    <source>
        <dbReference type="EMBL" id="MEE6187917.1"/>
    </source>
</evidence>
<dbReference type="InterPro" id="IPR050738">
    <property type="entry name" value="Sulfatase"/>
</dbReference>
<dbReference type="Gene3D" id="3.40.720.10">
    <property type="entry name" value="Alkaline Phosphatase, subunit A"/>
    <property type="match status" value="1"/>
</dbReference>
<comment type="cofactor">
    <cofactor evidence="1">
        <name>Ca(2+)</name>
        <dbReference type="ChEBI" id="CHEBI:29108"/>
    </cofactor>
</comment>
<accession>A0ABU7RIZ1</accession>
<dbReference type="Gene3D" id="3.30.1120.10">
    <property type="match status" value="1"/>
</dbReference>
<protein>
    <submittedName>
        <fullName evidence="9">Sulfatase</fullName>
    </submittedName>
</protein>
<keyword evidence="5" id="KW-0378">Hydrolase</keyword>
<comment type="similarity">
    <text evidence="2">Belongs to the sulfatase family.</text>
</comment>
<evidence type="ECO:0000313" key="10">
    <source>
        <dbReference type="Proteomes" id="UP001357452"/>
    </source>
</evidence>
<dbReference type="RefSeq" id="WP_330975323.1">
    <property type="nucleotide sequence ID" value="NZ_JAZGLY010000007.1"/>
</dbReference>
<dbReference type="Pfam" id="PF00884">
    <property type="entry name" value="Sulfatase"/>
    <property type="match status" value="1"/>
</dbReference>
<evidence type="ECO:0000256" key="1">
    <source>
        <dbReference type="ARBA" id="ARBA00001913"/>
    </source>
</evidence>
<evidence type="ECO:0000256" key="4">
    <source>
        <dbReference type="ARBA" id="ARBA00022729"/>
    </source>
</evidence>
<evidence type="ECO:0000259" key="8">
    <source>
        <dbReference type="Pfam" id="PF00884"/>
    </source>
</evidence>
<proteinExistence type="inferred from homology"/>
<evidence type="ECO:0000256" key="3">
    <source>
        <dbReference type="ARBA" id="ARBA00022723"/>
    </source>
</evidence>
<feature type="signal peptide" evidence="7">
    <location>
        <begin position="1"/>
        <end position="23"/>
    </location>
</feature>
<dbReference type="PROSITE" id="PS00149">
    <property type="entry name" value="SULFATASE_2"/>
    <property type="match status" value="1"/>
</dbReference>
<comment type="caution">
    <text evidence="9">The sequence shown here is derived from an EMBL/GenBank/DDBJ whole genome shotgun (WGS) entry which is preliminary data.</text>
</comment>
<dbReference type="InterPro" id="IPR000917">
    <property type="entry name" value="Sulfatase_N"/>
</dbReference>
<dbReference type="PANTHER" id="PTHR42693:SF42">
    <property type="entry name" value="ARYLSULFATASE G"/>
    <property type="match status" value="1"/>
</dbReference>
<dbReference type="PROSITE" id="PS00523">
    <property type="entry name" value="SULFATASE_1"/>
    <property type="match status" value="1"/>
</dbReference>
<dbReference type="Proteomes" id="UP001357452">
    <property type="component" value="Unassembled WGS sequence"/>
</dbReference>
<evidence type="ECO:0000256" key="2">
    <source>
        <dbReference type="ARBA" id="ARBA00008779"/>
    </source>
</evidence>
<keyword evidence="3" id="KW-0479">Metal-binding</keyword>
<gene>
    <name evidence="9" type="ORF">V2H41_11600</name>
</gene>
<dbReference type="CDD" id="cd16144">
    <property type="entry name" value="ARS_like"/>
    <property type="match status" value="1"/>
</dbReference>
<sequence>MKFLRFCLLTLGLLSVLFTTAQKKPNIIFILADDLGYGELGCYGNTFNETPNLDRMAKEGMRFTQAYSAAPICSPARAGFITGQYPARVRITDFLGNEAPRYLDPAKYYTLNEALSDAGYRTGIIGKWHLDTKFSNPIGNAKQHGFDEVIGSETKYIADGDYFYPYDKISTYTTGAEGEYLTDRQFSDAVNFIERNKSVPFFLYVSLYAVHTVLDAPDHLVKKYRKKFDAKYGAGAAAKIYDDPENTRHEGQHKDNPYLAAMIESIDTGVGKVLAALKRLGLDENTLVVFFSDNGGVPSFANNAGLRLGKSWLYEGGIRESLITRWPSVIKKNSVSDAVVCGIDFYPTFLEMAGQKNKEGNILDGRSILDVFKGKKWERDTPLFWHYVSETGNWVPRMCTAVRKGNYKLLYFYASKRVELYNIAKDPSEENNIADSHPQIVQELLSTMEKWKQEVNAEEPNIHAVRKNNRKKT</sequence>
<feature type="chain" id="PRO_5045962602" evidence="7">
    <location>
        <begin position="24"/>
        <end position="473"/>
    </location>
</feature>
<reference evidence="9 10" key="1">
    <citation type="submission" date="2024-01" db="EMBL/GenBank/DDBJ databases">
        <title>Niabella digestum sp. nov., isolated from waste digestion system.</title>
        <authorList>
            <person name="Zhang L."/>
        </authorList>
    </citation>
    <scope>NUCLEOTIDE SEQUENCE [LARGE SCALE GENOMIC DNA]</scope>
    <source>
        <strain evidence="9 10">A18</strain>
    </source>
</reference>
<keyword evidence="4 7" id="KW-0732">Signal</keyword>
<dbReference type="InterPro" id="IPR024607">
    <property type="entry name" value="Sulfatase_CS"/>
</dbReference>
<name>A0ABU7RIZ1_9BACT</name>
<dbReference type="InterPro" id="IPR017850">
    <property type="entry name" value="Alkaline_phosphatase_core_sf"/>
</dbReference>
<evidence type="ECO:0000256" key="6">
    <source>
        <dbReference type="ARBA" id="ARBA00022837"/>
    </source>
</evidence>
<dbReference type="SUPFAM" id="SSF53649">
    <property type="entry name" value="Alkaline phosphatase-like"/>
    <property type="match status" value="1"/>
</dbReference>
<evidence type="ECO:0000256" key="7">
    <source>
        <dbReference type="SAM" id="SignalP"/>
    </source>
</evidence>
<keyword evidence="6" id="KW-0106">Calcium</keyword>